<dbReference type="AlphaFoldDB" id="A0A3M7MBV5"/>
<protein>
    <submittedName>
        <fullName evidence="1">Uncharacterized protein</fullName>
    </submittedName>
</protein>
<dbReference type="Proteomes" id="UP000265663">
    <property type="component" value="Unassembled WGS sequence"/>
</dbReference>
<keyword evidence="2" id="KW-1185">Reference proteome</keyword>
<gene>
    <name evidence="1" type="ORF">GMOD_00006978</name>
</gene>
<reference evidence="1 2" key="1">
    <citation type="journal article" date="2014" name="PLoS ONE">
        <title>De novo Genome Assembly of the Fungal Plant Pathogen Pyrenophora semeniperda.</title>
        <authorList>
            <person name="Soliai M.M."/>
            <person name="Meyer S.E."/>
            <person name="Udall J.A."/>
            <person name="Elzinga D.E."/>
            <person name="Hermansen R.A."/>
            <person name="Bodily P.M."/>
            <person name="Hart A.A."/>
            <person name="Coleman C.E."/>
        </authorList>
    </citation>
    <scope>NUCLEOTIDE SEQUENCE [LARGE SCALE GENOMIC DNA]</scope>
    <source>
        <strain evidence="1 2">CCB06</strain>
        <tissue evidence="1">Mycelium</tissue>
    </source>
</reference>
<evidence type="ECO:0000313" key="1">
    <source>
        <dbReference type="EMBL" id="RMZ71991.1"/>
    </source>
</evidence>
<accession>A0A3M7MBV5</accession>
<proteinExistence type="predicted"/>
<sequence length="53" mass="5747">MYVEKVARVCCPTCGREALTDPHSHSAETLLSLTLGISDTHNEGVGESSYRKP</sequence>
<evidence type="ECO:0000313" key="2">
    <source>
        <dbReference type="Proteomes" id="UP000265663"/>
    </source>
</evidence>
<organism evidence="1 2">
    <name type="scientific">Pyrenophora seminiperda CCB06</name>
    <dbReference type="NCBI Taxonomy" id="1302712"/>
    <lineage>
        <taxon>Eukaryota</taxon>
        <taxon>Fungi</taxon>
        <taxon>Dikarya</taxon>
        <taxon>Ascomycota</taxon>
        <taxon>Pezizomycotina</taxon>
        <taxon>Dothideomycetes</taxon>
        <taxon>Pleosporomycetidae</taxon>
        <taxon>Pleosporales</taxon>
        <taxon>Pleosporineae</taxon>
        <taxon>Pleosporaceae</taxon>
        <taxon>Pyrenophora</taxon>
    </lineage>
</organism>
<name>A0A3M7MBV5_9PLEO</name>
<dbReference type="EMBL" id="KE747829">
    <property type="protein sequence ID" value="RMZ71991.1"/>
    <property type="molecule type" value="Genomic_DNA"/>
</dbReference>